<dbReference type="EMBL" id="ML979134">
    <property type="protein sequence ID" value="KAF1918233.1"/>
    <property type="molecule type" value="Genomic_DNA"/>
</dbReference>
<protein>
    <recommendedName>
        <fullName evidence="3">Cytidyltransferase-like domain-containing protein</fullName>
    </recommendedName>
</protein>
<evidence type="ECO:0000313" key="2">
    <source>
        <dbReference type="Proteomes" id="UP000800096"/>
    </source>
</evidence>
<gene>
    <name evidence="1" type="ORF">BDU57DRAFT_514896</name>
</gene>
<evidence type="ECO:0000313" key="1">
    <source>
        <dbReference type="EMBL" id="KAF1918233.1"/>
    </source>
</evidence>
<evidence type="ECO:0008006" key="3">
    <source>
        <dbReference type="Google" id="ProtNLM"/>
    </source>
</evidence>
<dbReference type="OrthoDB" id="3558741at2759"/>
<dbReference type="SUPFAM" id="SSF52374">
    <property type="entry name" value="Nucleotidylyl transferase"/>
    <property type="match status" value="1"/>
</dbReference>
<name>A0A6A5QS32_AMPQU</name>
<dbReference type="Proteomes" id="UP000800096">
    <property type="component" value="Unassembled WGS sequence"/>
</dbReference>
<dbReference type="AlphaFoldDB" id="A0A6A5QS32"/>
<sequence>MSYGRQWKCKSQMRSAYIALRIYMRISRQSQCMSALPSHDVCHRLHDERLLSSQPDFEGPQPINLLHRAPNQLQARLMTRPKKTQARPQRYKKALLAKYVRTALEDEEATVFQHSNRPELVSNKVCHILTYRGSFNPPHQGHKDVLCHGFFRGGLDLNIVAAFVYFLNDETVDRKYNYSPVDVVFRRAERIKLFNGGDITGGWHYCYPGSIDYQYDFQNQVRAQAAEDGFQIEFLILCGPDLIREGARADPGNRLVVGTGDPERTFFRAQTETGLRRLQGYGSWEMKSWTESFEQHFDHKGPNKVCLESKLKMLFPHLVSMLPETDPARTQEANRRLRTALSRIGGNRHCKEVSAVRTQWIRYVALQYFGMTGGTWFVGAPEKRLSSTRIRHILDEEEDECAMFDALSGVALSPALLVEFVRERRQQKLIERAGALEFWPEEDDE</sequence>
<proteinExistence type="predicted"/>
<reference evidence="1" key="1">
    <citation type="journal article" date="2020" name="Stud. Mycol.">
        <title>101 Dothideomycetes genomes: a test case for predicting lifestyles and emergence of pathogens.</title>
        <authorList>
            <person name="Haridas S."/>
            <person name="Albert R."/>
            <person name="Binder M."/>
            <person name="Bloem J."/>
            <person name="Labutti K."/>
            <person name="Salamov A."/>
            <person name="Andreopoulos B."/>
            <person name="Baker S."/>
            <person name="Barry K."/>
            <person name="Bills G."/>
            <person name="Bluhm B."/>
            <person name="Cannon C."/>
            <person name="Castanera R."/>
            <person name="Culley D."/>
            <person name="Daum C."/>
            <person name="Ezra D."/>
            <person name="Gonzalez J."/>
            <person name="Henrissat B."/>
            <person name="Kuo A."/>
            <person name="Liang C."/>
            <person name="Lipzen A."/>
            <person name="Lutzoni F."/>
            <person name="Magnuson J."/>
            <person name="Mondo S."/>
            <person name="Nolan M."/>
            <person name="Ohm R."/>
            <person name="Pangilinan J."/>
            <person name="Park H.-J."/>
            <person name="Ramirez L."/>
            <person name="Alfaro M."/>
            <person name="Sun H."/>
            <person name="Tritt A."/>
            <person name="Yoshinaga Y."/>
            <person name="Zwiers L.-H."/>
            <person name="Turgeon B."/>
            <person name="Goodwin S."/>
            <person name="Spatafora J."/>
            <person name="Crous P."/>
            <person name="Grigoriev I."/>
        </authorList>
    </citation>
    <scope>NUCLEOTIDE SEQUENCE</scope>
    <source>
        <strain evidence="1">HMLAC05119</strain>
    </source>
</reference>
<accession>A0A6A5QS32</accession>
<organism evidence="1 2">
    <name type="scientific">Ampelomyces quisqualis</name>
    <name type="common">Powdery mildew agent</name>
    <dbReference type="NCBI Taxonomy" id="50730"/>
    <lineage>
        <taxon>Eukaryota</taxon>
        <taxon>Fungi</taxon>
        <taxon>Dikarya</taxon>
        <taxon>Ascomycota</taxon>
        <taxon>Pezizomycotina</taxon>
        <taxon>Dothideomycetes</taxon>
        <taxon>Pleosporomycetidae</taxon>
        <taxon>Pleosporales</taxon>
        <taxon>Pleosporineae</taxon>
        <taxon>Phaeosphaeriaceae</taxon>
        <taxon>Ampelomyces</taxon>
    </lineage>
</organism>
<keyword evidence="2" id="KW-1185">Reference proteome</keyword>